<gene>
    <name evidence="2" type="ORF">ACFQ22_03855</name>
</gene>
<dbReference type="InterPro" id="IPR018672">
    <property type="entry name" value="DUF2140"/>
</dbReference>
<dbReference type="EMBL" id="JBHTLH010000010">
    <property type="protein sequence ID" value="MFD1124494.1"/>
    <property type="molecule type" value="Genomic_DNA"/>
</dbReference>
<keyword evidence="1" id="KW-1133">Transmembrane helix</keyword>
<keyword evidence="3" id="KW-1185">Reference proteome</keyword>
<protein>
    <submittedName>
        <fullName evidence="2">YpmS family protein</fullName>
    </submittedName>
</protein>
<name>A0ABW3PEG1_9LACO</name>
<reference evidence="3" key="1">
    <citation type="journal article" date="2019" name="Int. J. Syst. Evol. Microbiol.">
        <title>The Global Catalogue of Microorganisms (GCM) 10K type strain sequencing project: providing services to taxonomists for standard genome sequencing and annotation.</title>
        <authorList>
            <consortium name="The Broad Institute Genomics Platform"/>
            <consortium name="The Broad Institute Genome Sequencing Center for Infectious Disease"/>
            <person name="Wu L."/>
            <person name="Ma J."/>
        </authorList>
    </citation>
    <scope>NUCLEOTIDE SEQUENCE [LARGE SCALE GENOMIC DNA]</scope>
    <source>
        <strain evidence="3">CCUG 71848</strain>
    </source>
</reference>
<keyword evidence="1" id="KW-0812">Transmembrane</keyword>
<organism evidence="2 3">
    <name type="scientific">Lentilactobacillus raoultii</name>
    <dbReference type="NCBI Taxonomy" id="1987503"/>
    <lineage>
        <taxon>Bacteria</taxon>
        <taxon>Bacillati</taxon>
        <taxon>Bacillota</taxon>
        <taxon>Bacilli</taxon>
        <taxon>Lactobacillales</taxon>
        <taxon>Lactobacillaceae</taxon>
        <taxon>Lentilactobacillus</taxon>
    </lineage>
</organism>
<keyword evidence="1" id="KW-0472">Membrane</keyword>
<proteinExistence type="predicted"/>
<dbReference type="Proteomes" id="UP001597156">
    <property type="component" value="Unassembled WGS sequence"/>
</dbReference>
<dbReference type="RefSeq" id="WP_121979552.1">
    <property type="nucleotide sequence ID" value="NZ_JBHTLH010000010.1"/>
</dbReference>
<evidence type="ECO:0000256" key="1">
    <source>
        <dbReference type="SAM" id="Phobius"/>
    </source>
</evidence>
<accession>A0ABW3PEG1</accession>
<evidence type="ECO:0000313" key="3">
    <source>
        <dbReference type="Proteomes" id="UP001597156"/>
    </source>
</evidence>
<sequence>MGIKTRRRAEKRPRNFWKTAFWTLIGLLIIGMGSLIIAIHMSSNVKLSSQTVRTEKNQTVSVSMNKAQLNRLSQYYLNKLQTQNNGRTKYHFEVANQGIVYGSIKLLGTDVDYSMFFTPKVLSNGNIELHATRMALGRFLVPISFVLFNVKKAYKLPHWVKLIPDKKTIVLDITHMSRHGLNYRARQISLQGQGNFAFEIILPKGSQGE</sequence>
<dbReference type="Pfam" id="PF09911">
    <property type="entry name" value="DUF2140"/>
    <property type="match status" value="1"/>
</dbReference>
<evidence type="ECO:0000313" key="2">
    <source>
        <dbReference type="EMBL" id="MFD1124494.1"/>
    </source>
</evidence>
<comment type="caution">
    <text evidence="2">The sequence shown here is derived from an EMBL/GenBank/DDBJ whole genome shotgun (WGS) entry which is preliminary data.</text>
</comment>
<feature type="transmembrane region" description="Helical" evidence="1">
    <location>
        <begin position="21"/>
        <end position="41"/>
    </location>
</feature>